<evidence type="ECO:0000313" key="4">
    <source>
        <dbReference type="EMBL" id="SZD73423.1"/>
    </source>
</evidence>
<dbReference type="Proteomes" id="UP000262142">
    <property type="component" value="Unassembled WGS sequence"/>
</dbReference>
<gene>
    <name evidence="4" type="ORF">SAMEA104719789_01236</name>
</gene>
<keyword evidence="2" id="KW-0378">Hydrolase</keyword>
<dbReference type="PANTHER" id="PTHR38764">
    <property type="entry name" value="ACYL CARRIER PROTEIN PHOSPHODIESTERASE"/>
    <property type="match status" value="1"/>
</dbReference>
<dbReference type="OrthoDB" id="8442777at2"/>
<evidence type="ECO:0000313" key="5">
    <source>
        <dbReference type="Proteomes" id="UP000262142"/>
    </source>
</evidence>
<protein>
    <submittedName>
        <fullName evidence="4">Acyl carrier protein phosphodiesterase</fullName>
    </submittedName>
</protein>
<name>A0A383U387_9FLAO</name>
<keyword evidence="3" id="KW-0443">Lipid metabolism</keyword>
<reference evidence="4 5" key="1">
    <citation type="submission" date="2018-09" db="EMBL/GenBank/DDBJ databases">
        <authorList>
            <consortium name="Pathogen Informatics"/>
        </authorList>
    </citation>
    <scope>NUCLEOTIDE SEQUENCE [LARGE SCALE GENOMIC DNA]</scope>
    <source>
        <strain evidence="4 5">OH-22767</strain>
    </source>
</reference>
<keyword evidence="5" id="KW-1185">Reference proteome</keyword>
<dbReference type="GO" id="GO:0008770">
    <property type="term" value="F:[acyl-carrier-protein] phosphodiesterase activity"/>
    <property type="evidence" value="ECO:0007669"/>
    <property type="project" value="InterPro"/>
</dbReference>
<dbReference type="GO" id="GO:0006633">
    <property type="term" value="P:fatty acid biosynthetic process"/>
    <property type="evidence" value="ECO:0007669"/>
    <property type="project" value="InterPro"/>
</dbReference>
<evidence type="ECO:0000256" key="2">
    <source>
        <dbReference type="ARBA" id="ARBA00022801"/>
    </source>
</evidence>
<organism evidence="4 5">
    <name type="scientific">Candidatus Ornithobacterium hominis</name>
    <dbReference type="NCBI Taxonomy" id="2497989"/>
    <lineage>
        <taxon>Bacteria</taxon>
        <taxon>Pseudomonadati</taxon>
        <taxon>Bacteroidota</taxon>
        <taxon>Flavobacteriia</taxon>
        <taxon>Flavobacteriales</taxon>
        <taxon>Weeksellaceae</taxon>
        <taxon>Ornithobacterium</taxon>
    </lineage>
</organism>
<dbReference type="AlphaFoldDB" id="A0A383U387"/>
<keyword evidence="1" id="KW-0444">Lipid biosynthesis</keyword>
<proteinExistence type="predicted"/>
<accession>A0A383U387</accession>
<evidence type="ECO:0000256" key="3">
    <source>
        <dbReference type="ARBA" id="ARBA00023098"/>
    </source>
</evidence>
<evidence type="ECO:0000256" key="1">
    <source>
        <dbReference type="ARBA" id="ARBA00022516"/>
    </source>
</evidence>
<dbReference type="Pfam" id="PF04336">
    <property type="entry name" value="ACP_PD"/>
    <property type="match status" value="1"/>
</dbReference>
<dbReference type="RefSeq" id="WP_119059495.1">
    <property type="nucleotide sequence ID" value="NZ_UNSC01000005.1"/>
</dbReference>
<dbReference type="PANTHER" id="PTHR38764:SF1">
    <property type="entry name" value="ACYL CARRIER PROTEIN PHOSPHODIESTERASE"/>
    <property type="match status" value="1"/>
</dbReference>
<dbReference type="EMBL" id="UNSC01000005">
    <property type="protein sequence ID" value="SZD73423.1"/>
    <property type="molecule type" value="Genomic_DNA"/>
</dbReference>
<dbReference type="InterPro" id="IPR007431">
    <property type="entry name" value="ACP_PD"/>
</dbReference>
<sequence>MNLVAHQLLSFNQPKWQVGNHLGEVVKGRNFEDYSPEIVTGILLHRFIDNFTDTDETVKRSTARLHQKYRKYSPIIIDIFYDYLLIKNWEKYSDENFLSFKKNVYQRLLEHKDIYPSRLLKTTQAMVKYDWFEKYGTLEGLEITLLHLSKRTKFTNNMHMAVKDLYVQEEAFNQEFNEFFPKILKASKNFLALE</sequence>